<keyword evidence="3" id="KW-1185">Reference proteome</keyword>
<evidence type="ECO:0000256" key="1">
    <source>
        <dbReference type="SAM" id="MobiDB-lite"/>
    </source>
</evidence>
<comment type="caution">
    <text evidence="2">The sequence shown here is derived from an EMBL/GenBank/DDBJ whole genome shotgun (WGS) entry which is preliminary data.</text>
</comment>
<evidence type="ECO:0008006" key="4">
    <source>
        <dbReference type="Google" id="ProtNLM"/>
    </source>
</evidence>
<proteinExistence type="predicted"/>
<feature type="compositionally biased region" description="Basic and acidic residues" evidence="1">
    <location>
        <begin position="666"/>
        <end position="677"/>
    </location>
</feature>
<gene>
    <name evidence="2" type="ORF">J2S57_001667</name>
</gene>
<feature type="region of interest" description="Disordered" evidence="1">
    <location>
        <begin position="462"/>
        <end position="677"/>
    </location>
</feature>
<evidence type="ECO:0000313" key="2">
    <source>
        <dbReference type="EMBL" id="MDP9825918.1"/>
    </source>
</evidence>
<organism evidence="2 3">
    <name type="scientific">Kineosporia succinea</name>
    <dbReference type="NCBI Taxonomy" id="84632"/>
    <lineage>
        <taxon>Bacteria</taxon>
        <taxon>Bacillati</taxon>
        <taxon>Actinomycetota</taxon>
        <taxon>Actinomycetes</taxon>
        <taxon>Kineosporiales</taxon>
        <taxon>Kineosporiaceae</taxon>
        <taxon>Kineosporia</taxon>
    </lineage>
</organism>
<feature type="compositionally biased region" description="Low complexity" evidence="1">
    <location>
        <begin position="510"/>
        <end position="531"/>
    </location>
</feature>
<dbReference type="Proteomes" id="UP001235712">
    <property type="component" value="Unassembled WGS sequence"/>
</dbReference>
<protein>
    <recommendedName>
        <fullName evidence="4">DUF3027 family protein</fullName>
    </recommendedName>
</protein>
<reference evidence="2 3" key="1">
    <citation type="submission" date="2023-07" db="EMBL/GenBank/DDBJ databases">
        <title>Sequencing the genomes of 1000 actinobacteria strains.</title>
        <authorList>
            <person name="Klenk H.-P."/>
        </authorList>
    </citation>
    <scope>NUCLEOTIDE SEQUENCE [LARGE SCALE GENOMIC DNA]</scope>
    <source>
        <strain evidence="2 3">DSM 44388</strain>
    </source>
</reference>
<sequence>MTDQQMTATVDETDAVAPEQTEAQVDAPVRVPSEPDPLAAAAVDIARQAAEDVAQPGTVGRHLSVSVDQAGLTMHAFDCTSKGYRGWRWAVTLAHVPGSDRVTVCDTVLLPGAESIMAPDWVPWSDRIAPGDLGAGDELPYKPSDPNLVPGYTVTDEDDSDQQLFWELGLGRERVLGPEGVASAADRWHRGSHGPTADTAVQASAACVSCAYFVPLSGSLRQAFGACANEWSPADGSVVAVDFGCGAHSETDLEMPAPEPLGDHILDETVVDRMDLAEPEPAPGIETGSSVDDVEASAVTEASEDTGPGGAVASPEAGVAGVAGDSEVAGGIEDVVVAGDARVTEDVVVAGDARVTEDVVVAGDARVTEDVVVAGVVDETVADDVVADETVADETVADDVVVGEAVGGVGAGESAAGESAADESAADEAVAVGGVVADETVADQVTVDGAVADGAGVGGTVVEPRIPRDAGGTTADLVEPETAPPVEITVESTLDPEPVASPEDSVQVRSVEASVDSVGGSVESSEVESSGAPEDVHVLRSEPETDQAPPVALSPEAAAADDAALEADRAAEEAGESGDAGGPGESIEAAQGQAVDVTGESAPAGAVASETAAATGDSDSGFLPAGSTATDAVPTEIVSGGAASAEDEAVWAAGEAETASDVPGEQAERRTEVPPQS</sequence>
<feature type="compositionally biased region" description="Low complexity" evidence="1">
    <location>
        <begin position="548"/>
        <end position="562"/>
    </location>
</feature>
<dbReference type="InterPro" id="IPR021391">
    <property type="entry name" value="DUF3027"/>
</dbReference>
<dbReference type="Pfam" id="PF11228">
    <property type="entry name" value="DUF3027"/>
    <property type="match status" value="1"/>
</dbReference>
<name>A0ABT9NZR7_9ACTN</name>
<feature type="compositionally biased region" description="Polar residues" evidence="1">
    <location>
        <begin position="1"/>
        <end position="10"/>
    </location>
</feature>
<feature type="compositionally biased region" description="Low complexity" evidence="1">
    <location>
        <begin position="602"/>
        <end position="614"/>
    </location>
</feature>
<dbReference type="EMBL" id="JAUSQZ010000001">
    <property type="protein sequence ID" value="MDP9825918.1"/>
    <property type="molecule type" value="Genomic_DNA"/>
</dbReference>
<evidence type="ECO:0000313" key="3">
    <source>
        <dbReference type="Proteomes" id="UP001235712"/>
    </source>
</evidence>
<feature type="compositionally biased region" description="Basic and acidic residues" evidence="1">
    <location>
        <begin position="534"/>
        <end position="543"/>
    </location>
</feature>
<accession>A0ABT9NZR7</accession>
<feature type="region of interest" description="Disordered" evidence="1">
    <location>
        <begin position="278"/>
        <end position="317"/>
    </location>
</feature>
<dbReference type="RefSeq" id="WP_307240198.1">
    <property type="nucleotide sequence ID" value="NZ_JAUSQZ010000001.1"/>
</dbReference>
<feature type="region of interest" description="Disordered" evidence="1">
    <location>
        <begin position="1"/>
        <end position="23"/>
    </location>
</feature>